<accession>U4U0R4</accession>
<dbReference type="InterPro" id="IPR031734">
    <property type="entry name" value="MBF2"/>
</dbReference>
<dbReference type="PANTHER" id="PTHR37685:SF1">
    <property type="entry name" value="GEO11136P1-RELATED"/>
    <property type="match status" value="1"/>
</dbReference>
<evidence type="ECO:0000313" key="4">
    <source>
        <dbReference type="Proteomes" id="UP000019118"/>
    </source>
</evidence>
<evidence type="ECO:0000313" key="5">
    <source>
        <dbReference type="Proteomes" id="UP000030742"/>
    </source>
</evidence>
<protein>
    <submittedName>
        <fullName evidence="2 3">Uncharacterized protein</fullName>
    </submittedName>
</protein>
<dbReference type="EnsemblMetazoa" id="XM_019915892.1">
    <property type="protein sequence ID" value="XP_019771451.1"/>
    <property type="gene ID" value="LOC109545294"/>
</dbReference>
<dbReference type="EMBL" id="KB631759">
    <property type="protein sequence ID" value="ERL85858.1"/>
    <property type="molecule type" value="Genomic_DNA"/>
</dbReference>
<dbReference type="Pfam" id="PF15868">
    <property type="entry name" value="MBF2"/>
    <property type="match status" value="1"/>
</dbReference>
<evidence type="ECO:0000256" key="1">
    <source>
        <dbReference type="SAM" id="SignalP"/>
    </source>
</evidence>
<evidence type="ECO:0000313" key="2">
    <source>
        <dbReference type="EMBL" id="ERL85858.1"/>
    </source>
</evidence>
<feature type="chain" id="PRO_5044739067" evidence="1">
    <location>
        <begin position="20"/>
        <end position="145"/>
    </location>
</feature>
<dbReference type="AlphaFoldDB" id="U4U0R4"/>
<dbReference type="Proteomes" id="UP000019118">
    <property type="component" value="Unassembled WGS sequence"/>
</dbReference>
<sequence length="145" mass="16108">MYRLAVLLVTLAFVVYGSSVFVSSMDHYIDDCLNPGSNPVALYDKEVREEAEWAHVKQETIRIPEIGFSDGDITCISVLNQENDDVGGYVSIQGGGVGYRYVLLYMESQKSKGFDFRVSVYYTATTTTTSTTTTSSNVYYNQTAT</sequence>
<organism evidence="2 5">
    <name type="scientific">Dendroctonus ponderosae</name>
    <name type="common">Mountain pine beetle</name>
    <dbReference type="NCBI Taxonomy" id="77166"/>
    <lineage>
        <taxon>Eukaryota</taxon>
        <taxon>Metazoa</taxon>
        <taxon>Ecdysozoa</taxon>
        <taxon>Arthropoda</taxon>
        <taxon>Hexapoda</taxon>
        <taxon>Insecta</taxon>
        <taxon>Pterygota</taxon>
        <taxon>Neoptera</taxon>
        <taxon>Endopterygota</taxon>
        <taxon>Coleoptera</taxon>
        <taxon>Polyphaga</taxon>
        <taxon>Cucujiformia</taxon>
        <taxon>Curculionidae</taxon>
        <taxon>Scolytinae</taxon>
        <taxon>Dendroctonus</taxon>
    </lineage>
</organism>
<name>U4U0R4_DENPD</name>
<feature type="signal peptide" evidence="1">
    <location>
        <begin position="1"/>
        <end position="19"/>
    </location>
</feature>
<evidence type="ECO:0000313" key="3">
    <source>
        <dbReference type="EnsemblMetazoa" id="XP_019771451.1"/>
    </source>
</evidence>
<dbReference type="KEGG" id="dpa:109545294"/>
<dbReference type="PANTHER" id="PTHR37685">
    <property type="entry name" value="GEO11136P1-RELATED"/>
    <property type="match status" value="1"/>
</dbReference>
<reference evidence="3" key="2">
    <citation type="submission" date="2024-08" db="UniProtKB">
        <authorList>
            <consortium name="EnsemblMetazoa"/>
        </authorList>
    </citation>
    <scope>IDENTIFICATION</scope>
</reference>
<dbReference type="OrthoDB" id="8192785at2759"/>
<proteinExistence type="predicted"/>
<keyword evidence="4" id="KW-1185">Reference proteome</keyword>
<dbReference type="Proteomes" id="UP000030742">
    <property type="component" value="Unassembled WGS sequence"/>
</dbReference>
<keyword evidence="1" id="KW-0732">Signal</keyword>
<gene>
    <name evidence="3" type="primary">109545294</name>
    <name evidence="2" type="ORF">D910_03273</name>
</gene>
<reference evidence="4 5" key="1">
    <citation type="journal article" date="2013" name="Genome Biol.">
        <title>Draft genome of the mountain pine beetle, Dendroctonus ponderosae Hopkins, a major forest pest.</title>
        <authorList>
            <person name="Keeling C.I."/>
            <person name="Yuen M.M."/>
            <person name="Liao N.Y."/>
            <person name="Docking T.R."/>
            <person name="Chan S.K."/>
            <person name="Taylor G.A."/>
            <person name="Palmquist D.L."/>
            <person name="Jackman S.D."/>
            <person name="Nguyen A."/>
            <person name="Li M."/>
            <person name="Henderson H."/>
            <person name="Janes J.K."/>
            <person name="Zhao Y."/>
            <person name="Pandoh P."/>
            <person name="Moore R."/>
            <person name="Sperling F.A."/>
            <person name="Huber D.P."/>
            <person name="Birol I."/>
            <person name="Jones S.J."/>
            <person name="Bohlmann J."/>
        </authorList>
    </citation>
    <scope>NUCLEOTIDE SEQUENCE</scope>
</reference>